<name>A0A0G1CPA0_9BACT</name>
<keyword evidence="6" id="KW-0479">Metal-binding</keyword>
<evidence type="ECO:0000256" key="5">
    <source>
        <dbReference type="ARBA" id="ARBA00022694"/>
    </source>
</evidence>
<dbReference type="SUPFAM" id="SSF52540">
    <property type="entry name" value="P-loop containing nucleoside triphosphate hydrolases"/>
    <property type="match status" value="1"/>
</dbReference>
<evidence type="ECO:0000256" key="1">
    <source>
        <dbReference type="ARBA" id="ARBA00004496"/>
    </source>
</evidence>
<keyword evidence="9" id="KW-0460">Magnesium</keyword>
<evidence type="ECO:0000256" key="7">
    <source>
        <dbReference type="ARBA" id="ARBA00022741"/>
    </source>
</evidence>
<sequence length="152" mass="17069">MEILTTSAQETQKLGEKIGHSLIKNGKGKQATILTLSGELGSGKTTFVQGLARGLGIKKRILSPTFILSREYLLKNSIFKKLIHIDLYRLGEQNKVESLGLEEIFANPENLVVIEWPERLGLGLPKQVIRIEFKQMSETERLVSIKNLIRVT</sequence>
<accession>A0A0G1CPA0</accession>
<dbReference type="AlphaFoldDB" id="A0A0G1CPA0"/>
<dbReference type="GO" id="GO:0046872">
    <property type="term" value="F:metal ion binding"/>
    <property type="evidence" value="ECO:0007669"/>
    <property type="project" value="UniProtKB-KW"/>
</dbReference>
<dbReference type="NCBIfam" id="TIGR00150">
    <property type="entry name" value="T6A_YjeE"/>
    <property type="match status" value="1"/>
</dbReference>
<comment type="similarity">
    <text evidence="2">Belongs to the TsaE family.</text>
</comment>
<evidence type="ECO:0000256" key="9">
    <source>
        <dbReference type="ARBA" id="ARBA00022842"/>
    </source>
</evidence>
<comment type="caution">
    <text evidence="11">The sequence shown here is derived from an EMBL/GenBank/DDBJ whole genome shotgun (WGS) entry which is preliminary data.</text>
</comment>
<evidence type="ECO:0000256" key="10">
    <source>
        <dbReference type="ARBA" id="ARBA00032441"/>
    </source>
</evidence>
<dbReference type="Proteomes" id="UP000034050">
    <property type="component" value="Unassembled WGS sequence"/>
</dbReference>
<evidence type="ECO:0000256" key="8">
    <source>
        <dbReference type="ARBA" id="ARBA00022840"/>
    </source>
</evidence>
<dbReference type="EMBL" id="LCFD01000002">
    <property type="protein sequence ID" value="KKS87379.1"/>
    <property type="molecule type" value="Genomic_DNA"/>
</dbReference>
<evidence type="ECO:0000256" key="6">
    <source>
        <dbReference type="ARBA" id="ARBA00022723"/>
    </source>
</evidence>
<proteinExistence type="inferred from homology"/>
<protein>
    <recommendedName>
        <fullName evidence="3">tRNA threonylcarbamoyladenosine biosynthesis protein TsaE</fullName>
    </recommendedName>
    <alternativeName>
        <fullName evidence="10">t(6)A37 threonylcarbamoyladenosine biosynthesis protein TsaE</fullName>
    </alternativeName>
</protein>
<organism evidence="11 12">
    <name type="scientific">Candidatus Gottesmanbacteria bacterium GW2011_GWB1_43_11</name>
    <dbReference type="NCBI Taxonomy" id="1618446"/>
    <lineage>
        <taxon>Bacteria</taxon>
        <taxon>Candidatus Gottesmaniibacteriota</taxon>
    </lineage>
</organism>
<dbReference type="PATRIC" id="fig|1618446.3.peg.224"/>
<dbReference type="Pfam" id="PF02367">
    <property type="entry name" value="TsaE"/>
    <property type="match status" value="1"/>
</dbReference>
<dbReference type="Gene3D" id="3.40.50.300">
    <property type="entry name" value="P-loop containing nucleotide triphosphate hydrolases"/>
    <property type="match status" value="1"/>
</dbReference>
<comment type="subcellular location">
    <subcellularLocation>
        <location evidence="1">Cytoplasm</location>
    </subcellularLocation>
</comment>
<keyword evidence="4" id="KW-0963">Cytoplasm</keyword>
<keyword evidence="5" id="KW-0819">tRNA processing</keyword>
<dbReference type="GO" id="GO:0002949">
    <property type="term" value="P:tRNA threonylcarbamoyladenosine modification"/>
    <property type="evidence" value="ECO:0007669"/>
    <property type="project" value="InterPro"/>
</dbReference>
<dbReference type="InterPro" id="IPR003442">
    <property type="entry name" value="T6A_TsaE"/>
</dbReference>
<evidence type="ECO:0000256" key="3">
    <source>
        <dbReference type="ARBA" id="ARBA00019010"/>
    </source>
</evidence>
<evidence type="ECO:0000256" key="4">
    <source>
        <dbReference type="ARBA" id="ARBA00022490"/>
    </source>
</evidence>
<dbReference type="STRING" id="1618446.UV61_C0002G0100"/>
<dbReference type="PANTHER" id="PTHR33540">
    <property type="entry name" value="TRNA THREONYLCARBAMOYLADENOSINE BIOSYNTHESIS PROTEIN TSAE"/>
    <property type="match status" value="1"/>
</dbReference>
<reference evidence="11 12" key="1">
    <citation type="journal article" date="2015" name="Nature">
        <title>rRNA introns, odd ribosomes, and small enigmatic genomes across a large radiation of phyla.</title>
        <authorList>
            <person name="Brown C.T."/>
            <person name="Hug L.A."/>
            <person name="Thomas B.C."/>
            <person name="Sharon I."/>
            <person name="Castelle C.J."/>
            <person name="Singh A."/>
            <person name="Wilkins M.J."/>
            <person name="Williams K.H."/>
            <person name="Banfield J.F."/>
        </authorList>
    </citation>
    <scope>NUCLEOTIDE SEQUENCE [LARGE SCALE GENOMIC DNA]</scope>
</reference>
<dbReference type="GO" id="GO:0005737">
    <property type="term" value="C:cytoplasm"/>
    <property type="evidence" value="ECO:0007669"/>
    <property type="project" value="UniProtKB-SubCell"/>
</dbReference>
<dbReference type="GO" id="GO:0005524">
    <property type="term" value="F:ATP binding"/>
    <property type="evidence" value="ECO:0007669"/>
    <property type="project" value="UniProtKB-KW"/>
</dbReference>
<evidence type="ECO:0000313" key="11">
    <source>
        <dbReference type="EMBL" id="KKS87379.1"/>
    </source>
</evidence>
<evidence type="ECO:0000256" key="2">
    <source>
        <dbReference type="ARBA" id="ARBA00007599"/>
    </source>
</evidence>
<gene>
    <name evidence="11" type="ORF">UV61_C0002G0100</name>
</gene>
<dbReference type="InterPro" id="IPR027417">
    <property type="entry name" value="P-loop_NTPase"/>
</dbReference>
<dbReference type="PANTHER" id="PTHR33540:SF2">
    <property type="entry name" value="TRNA THREONYLCARBAMOYLADENOSINE BIOSYNTHESIS PROTEIN TSAE"/>
    <property type="match status" value="1"/>
</dbReference>
<evidence type="ECO:0000313" key="12">
    <source>
        <dbReference type="Proteomes" id="UP000034050"/>
    </source>
</evidence>
<keyword evidence="7" id="KW-0547">Nucleotide-binding</keyword>
<keyword evidence="8 11" id="KW-0067">ATP-binding</keyword>